<name>A0ABV8YR12_9ACTN</name>
<keyword evidence="2" id="KW-1185">Reference proteome</keyword>
<reference evidence="2" key="1">
    <citation type="journal article" date="2019" name="Int. J. Syst. Evol. Microbiol.">
        <title>The Global Catalogue of Microorganisms (GCM) 10K type strain sequencing project: providing services to taxonomists for standard genome sequencing and annotation.</title>
        <authorList>
            <consortium name="The Broad Institute Genomics Platform"/>
            <consortium name="The Broad Institute Genome Sequencing Center for Infectious Disease"/>
            <person name="Wu L."/>
            <person name="Ma J."/>
        </authorList>
    </citation>
    <scope>NUCLEOTIDE SEQUENCE [LARGE SCALE GENOMIC DNA]</scope>
    <source>
        <strain evidence="2">DT43</strain>
    </source>
</reference>
<dbReference type="EMBL" id="JBHSFG010000029">
    <property type="protein sequence ID" value="MFC4466706.1"/>
    <property type="molecule type" value="Genomic_DNA"/>
</dbReference>
<dbReference type="RefSeq" id="WP_386343344.1">
    <property type="nucleotide sequence ID" value="NZ_JBHSFG010000029.1"/>
</dbReference>
<gene>
    <name evidence="1" type="ORF">ACFPH6_19600</name>
</gene>
<sequence length="64" mass="7249">MNVFPAEFDGAVIPGGCDTCDAEQHIRQDQPGLWSIGIAHDDWCPTWQRIQAQRDHVPGTFRRT</sequence>
<protein>
    <submittedName>
        <fullName evidence="1">Uncharacterized protein</fullName>
    </submittedName>
</protein>
<dbReference type="Proteomes" id="UP001596012">
    <property type="component" value="Unassembled WGS sequence"/>
</dbReference>
<organism evidence="1 2">
    <name type="scientific">Streptomyces xiangluensis</name>
    <dbReference type="NCBI Taxonomy" id="2665720"/>
    <lineage>
        <taxon>Bacteria</taxon>
        <taxon>Bacillati</taxon>
        <taxon>Actinomycetota</taxon>
        <taxon>Actinomycetes</taxon>
        <taxon>Kitasatosporales</taxon>
        <taxon>Streptomycetaceae</taxon>
        <taxon>Streptomyces</taxon>
    </lineage>
</organism>
<comment type="caution">
    <text evidence="1">The sequence shown here is derived from an EMBL/GenBank/DDBJ whole genome shotgun (WGS) entry which is preliminary data.</text>
</comment>
<evidence type="ECO:0000313" key="2">
    <source>
        <dbReference type="Proteomes" id="UP001596012"/>
    </source>
</evidence>
<proteinExistence type="predicted"/>
<evidence type="ECO:0000313" key="1">
    <source>
        <dbReference type="EMBL" id="MFC4466706.1"/>
    </source>
</evidence>
<accession>A0ABV8YR12</accession>